<feature type="transmembrane region" description="Helical" evidence="1">
    <location>
        <begin position="6"/>
        <end position="28"/>
    </location>
</feature>
<reference evidence="2 3" key="1">
    <citation type="journal article" date="2019" name="Int. J. Syst. Evol. Microbiol.">
        <title>The Global Catalogue of Microorganisms (GCM) 10K type strain sequencing project: providing services to taxonomists for standard genome sequencing and annotation.</title>
        <authorList>
            <consortium name="The Broad Institute Genomics Platform"/>
            <consortium name="The Broad Institute Genome Sequencing Center for Infectious Disease"/>
            <person name="Wu L."/>
            <person name="Ma J."/>
        </authorList>
    </citation>
    <scope>NUCLEOTIDE SEQUENCE [LARGE SCALE GENOMIC DNA]</scope>
    <source>
        <strain evidence="2 3">SKJ47</strain>
    </source>
</reference>
<feature type="transmembrane region" description="Helical" evidence="1">
    <location>
        <begin position="35"/>
        <end position="54"/>
    </location>
</feature>
<feature type="transmembrane region" description="Helical" evidence="1">
    <location>
        <begin position="91"/>
        <end position="110"/>
    </location>
</feature>
<protein>
    <submittedName>
        <fullName evidence="2">DUF2298 domain-containing protein</fullName>
    </submittedName>
</protein>
<dbReference type="NCBIfam" id="TIGR03662">
    <property type="entry name" value="Chlor_Arch_YYY"/>
    <property type="match status" value="1"/>
</dbReference>
<dbReference type="Proteomes" id="UP001596296">
    <property type="component" value="Unassembled WGS sequence"/>
</dbReference>
<gene>
    <name evidence="2" type="ORF">ACFQE9_09000</name>
</gene>
<keyword evidence="3" id="KW-1185">Reference proteome</keyword>
<feature type="transmembrane region" description="Helical" evidence="1">
    <location>
        <begin position="323"/>
        <end position="345"/>
    </location>
</feature>
<feature type="transmembrane region" description="Helical" evidence="1">
    <location>
        <begin position="435"/>
        <end position="455"/>
    </location>
</feature>
<name>A0ABD5UWC0_9EURY</name>
<dbReference type="Pfam" id="PF10060">
    <property type="entry name" value="DUF2298"/>
    <property type="match status" value="1"/>
</dbReference>
<feature type="transmembrane region" description="Helical" evidence="1">
    <location>
        <begin position="351"/>
        <end position="373"/>
    </location>
</feature>
<feature type="transmembrane region" description="Helical" evidence="1">
    <location>
        <begin position="552"/>
        <end position="573"/>
    </location>
</feature>
<evidence type="ECO:0000256" key="1">
    <source>
        <dbReference type="SAM" id="Phobius"/>
    </source>
</evidence>
<evidence type="ECO:0000313" key="2">
    <source>
        <dbReference type="EMBL" id="MFC6892740.1"/>
    </source>
</evidence>
<evidence type="ECO:0000313" key="3">
    <source>
        <dbReference type="Proteomes" id="UP001596296"/>
    </source>
</evidence>
<feature type="transmembrane region" description="Helical" evidence="1">
    <location>
        <begin position="292"/>
        <end position="311"/>
    </location>
</feature>
<proteinExistence type="predicted"/>
<keyword evidence="1" id="KW-0472">Membrane</keyword>
<dbReference type="InterPro" id="IPR018746">
    <property type="entry name" value="DUF2298"/>
</dbReference>
<feature type="transmembrane region" description="Helical" evidence="1">
    <location>
        <begin position="394"/>
        <end position="415"/>
    </location>
</feature>
<sequence length="888" mass="94583">MELLQIARWLLVCAVLYVAALPVCALVWPTLPDRGAAFALPLSIVSVGLSAVWIGQLRYGPAVAVIVVSIPVAAGAVAFARGHRPAPRRAAEVAGVFALAMGFALALRTASPTITPQGGEQFLHFGVLNAVSRAPALPPEDMWFAGEPLRYYYGGHTTTATMATVGGVELRYAYNLALATYFGVLATTAYGLAGAIADRSGVSRRGAGAASAFLVALAGTVTTPVRLAYGLLPEETAIRYGAPVFGAIRDAYEEAVLAQSNPWTWTWWDARYVVPGTLQETPLYSFVKGDHHGHTITTGFLLLAAGLAYAYYLTPAEDRRRRLLLLGCGIPLVGGWLGVTNTWALPTAVGLAWLGLITAPAHPITLLAPGGRIRTALPDGIDEDGTPLGEVSRLLFGTATGAAVGGLSIAAASPFLLGGTPTNDGIGLFPPRTELVGLLLLYGGPFLLFAAFLGWRWRAAPTLDLGSRSRTVAVLAAGAVLAGLLVGPFAFPALAVCGGLLLAGYAVVRFDDGSGFETTLLLAGVGLVLSMELVHARVWPPEFDRWNTTLKVAIQAWTLSAIAAGIVATRLFAWGRERLRVAGEKRNGSLGGGTPARDRLPGLAAVLAVGCVLMASAVFPALVVGQELGDPPSDPTIDGFDGHERWYPDQLAALQWLDEREGTPTVLEAPTRQSYTWGSVASTFTGLPTVVGWDHQRGYRGDEAFERRATHVDRMYTGDPVVVGTLLENYDVEYVWVGRAEREAYDRTVAFGSMDGMERVFENEGVRIYRVDHAETPGYDLELAEDSENRTLSVDDWEFREDESGHLVMELTIVNEAGENGTDGSAASEPPRIRSGLATVEATAGEEHARAHEPVRLGPGDTVRVRLDLGVPIDRVHEDGEVQIDLIQ</sequence>
<dbReference type="AlphaFoldDB" id="A0ABD5UWC0"/>
<feature type="transmembrane region" description="Helical" evidence="1">
    <location>
        <begin position="172"/>
        <end position="197"/>
    </location>
</feature>
<feature type="transmembrane region" description="Helical" evidence="1">
    <location>
        <begin position="60"/>
        <end position="79"/>
    </location>
</feature>
<organism evidence="2 3">
    <name type="scientific">Halopenitus salinus</name>
    <dbReference type="NCBI Taxonomy" id="1198295"/>
    <lineage>
        <taxon>Archaea</taxon>
        <taxon>Methanobacteriati</taxon>
        <taxon>Methanobacteriota</taxon>
        <taxon>Stenosarchaea group</taxon>
        <taxon>Halobacteria</taxon>
        <taxon>Halobacteriales</taxon>
        <taxon>Haloferacaceae</taxon>
        <taxon>Halopenitus</taxon>
    </lineage>
</organism>
<comment type="caution">
    <text evidence="2">The sequence shown here is derived from an EMBL/GenBank/DDBJ whole genome shotgun (WGS) entry which is preliminary data.</text>
</comment>
<keyword evidence="1" id="KW-0812">Transmembrane</keyword>
<feature type="transmembrane region" description="Helical" evidence="1">
    <location>
        <begin position="603"/>
        <end position="623"/>
    </location>
</feature>
<dbReference type="PANTHER" id="PTHR10790:SF51">
    <property type="entry name" value="TETRATRICOPEPTIDE REPEAT PROTEIN"/>
    <property type="match status" value="1"/>
</dbReference>
<dbReference type="EMBL" id="JBHSXL010000008">
    <property type="protein sequence ID" value="MFC6892740.1"/>
    <property type="molecule type" value="Genomic_DNA"/>
</dbReference>
<feature type="transmembrane region" description="Helical" evidence="1">
    <location>
        <begin position="467"/>
        <end position="485"/>
    </location>
</feature>
<accession>A0ABD5UWC0</accession>
<keyword evidence="1" id="KW-1133">Transmembrane helix</keyword>
<feature type="transmembrane region" description="Helical" evidence="1">
    <location>
        <begin position="209"/>
        <end position="229"/>
    </location>
</feature>
<dbReference type="PANTHER" id="PTHR10790">
    <property type="entry name" value="TPR-DOMAIN CONTAINING PROTEIN"/>
    <property type="match status" value="1"/>
</dbReference>
<dbReference type="RefSeq" id="WP_379743505.1">
    <property type="nucleotide sequence ID" value="NZ_JBHSVN010000001.1"/>
</dbReference>